<feature type="compositionally biased region" description="Basic and acidic residues" evidence="4">
    <location>
        <begin position="555"/>
        <end position="568"/>
    </location>
</feature>
<feature type="compositionally biased region" description="Basic residues" evidence="4">
    <location>
        <begin position="286"/>
        <end position="304"/>
    </location>
</feature>
<dbReference type="GO" id="GO:0002142">
    <property type="term" value="C:stereocilia ankle link complex"/>
    <property type="evidence" value="ECO:0007669"/>
    <property type="project" value="TreeGrafter"/>
</dbReference>
<dbReference type="InterPro" id="IPR036034">
    <property type="entry name" value="PDZ_sf"/>
</dbReference>
<evidence type="ECO:0000256" key="2">
    <source>
        <dbReference type="ARBA" id="ARBA00022737"/>
    </source>
</evidence>
<feature type="compositionally biased region" description="Basic and acidic residues" evidence="4">
    <location>
        <begin position="371"/>
        <end position="388"/>
    </location>
</feature>
<reference evidence="6 7" key="2">
    <citation type="submission" date="2019-01" db="EMBL/GenBank/DDBJ databases">
        <title>The decoding of complex shrimp genome reveals the adaptation for benthos swimmer, frequently molting mechanism and breeding impact on genome.</title>
        <authorList>
            <person name="Sun Y."/>
            <person name="Gao Y."/>
            <person name="Yu Y."/>
        </authorList>
    </citation>
    <scope>NUCLEOTIDE SEQUENCE [LARGE SCALE GENOMIC DNA]</scope>
    <source>
        <tissue evidence="6">Muscle</tissue>
    </source>
</reference>
<dbReference type="Proteomes" id="UP000283509">
    <property type="component" value="Unassembled WGS sequence"/>
</dbReference>
<dbReference type="PANTHER" id="PTHR23116">
    <property type="entry name" value="PDZ DOMAIN CONTAINING WHIRLIN AND HARMONIN-RELATED"/>
    <property type="match status" value="1"/>
</dbReference>
<feature type="region of interest" description="Disordered" evidence="4">
    <location>
        <begin position="280"/>
        <end position="612"/>
    </location>
</feature>
<keyword evidence="2" id="KW-0677">Repeat</keyword>
<dbReference type="Gene3D" id="2.30.42.10">
    <property type="match status" value="1"/>
</dbReference>
<feature type="compositionally biased region" description="Low complexity" evidence="4">
    <location>
        <begin position="585"/>
        <end position="600"/>
    </location>
</feature>
<dbReference type="GO" id="GO:0032426">
    <property type="term" value="C:stereocilium tip"/>
    <property type="evidence" value="ECO:0007669"/>
    <property type="project" value="TreeGrafter"/>
</dbReference>
<feature type="compositionally biased region" description="Basic and acidic residues" evidence="4">
    <location>
        <begin position="327"/>
        <end position="353"/>
    </location>
</feature>
<keyword evidence="3" id="KW-0966">Cell projection</keyword>
<dbReference type="SUPFAM" id="SSF50156">
    <property type="entry name" value="PDZ domain-like"/>
    <property type="match status" value="1"/>
</dbReference>
<gene>
    <name evidence="6" type="ORF">C7M84_011696</name>
</gene>
<evidence type="ECO:0000259" key="5">
    <source>
        <dbReference type="PROSITE" id="PS50106"/>
    </source>
</evidence>
<keyword evidence="7" id="KW-1185">Reference proteome</keyword>
<dbReference type="GO" id="GO:0005929">
    <property type="term" value="C:cilium"/>
    <property type="evidence" value="ECO:0007669"/>
    <property type="project" value="TreeGrafter"/>
</dbReference>
<evidence type="ECO:0000313" key="7">
    <source>
        <dbReference type="Proteomes" id="UP000283509"/>
    </source>
</evidence>
<sequence length="737" mass="83506">MSDRRLRVGAASDVSSPSPAVLCLPRARMCRRQSTDSHLPSHPLEAALQTALPCVPHESLCARPGSPPSSPPPPPPCLRLMLAWCTASVRAQEMTSLFFLIALSLSKETDAYGEKISTISNLDDYIDIYNNMDIRGDGGEEELMSDHRVTDVAQRINKTPSEDSGVEMSNGALIPRRDIGRSLGERKRSGILIRENGSTIEGVTWADDEMNFRINNEEYELRREREERLCIGPKHQKILQKRFSERLLPNREELADHIQPQRRHSHTGEINGAACVKALPKPTHIPSHHAHQQRSTHTHAHARKQYVPYDSPTARKREEYDLLPTTRVREDYSAPQARLREDYDPPPRGRDEYDPPPSRGRGEYESPSGRVMEEYDPPARVRDTREDYDPPPPIVREDFDSPVRMRDEYDPPTRPREEYDPPARVREDYEPTARGREDYESPSRVREEYDPPARVREEYDPPARVREEYDPPARVREEYDPPARVREEFEPAARVREEYESPGRGREEYDPLLSSGRMREGYELRESYNQPPASHSRDDYDPAEDAFDPGSLSNSRDEYSPTRAREVFEGSPSRTHLSVEHRPMRASSPGPSPTSPSGRRGSAEVREDAHAPYSCRNRRTSLVVSDSLGRFRVVVKKTRPNLGIAIEGGADTKQKLPRVINIAANGAAFEAGGLRVGQLILAVDGQKLDGHKHEDAARLIAGCWVSRSRPEVEFMVVERKPTAADVRRSSISLLSQM</sequence>
<dbReference type="PANTHER" id="PTHR23116:SF29">
    <property type="entry name" value="PDZ DOMAIN-CONTAINING PROTEIN 7"/>
    <property type="match status" value="1"/>
</dbReference>
<dbReference type="Pfam" id="PF00595">
    <property type="entry name" value="PDZ"/>
    <property type="match status" value="1"/>
</dbReference>
<dbReference type="GO" id="GO:0005886">
    <property type="term" value="C:plasma membrane"/>
    <property type="evidence" value="ECO:0007669"/>
    <property type="project" value="TreeGrafter"/>
</dbReference>
<accession>A0A423T0L8</accession>
<name>A0A423T0L8_PENVA</name>
<evidence type="ECO:0000313" key="6">
    <source>
        <dbReference type="EMBL" id="ROT70042.1"/>
    </source>
</evidence>
<dbReference type="PROSITE" id="PS50106">
    <property type="entry name" value="PDZ"/>
    <property type="match status" value="1"/>
</dbReference>
<feature type="compositionally biased region" description="Basic and acidic residues" evidence="4">
    <location>
        <begin position="395"/>
        <end position="509"/>
    </location>
</feature>
<feature type="compositionally biased region" description="Basic and acidic residues" evidence="4">
    <location>
        <begin position="601"/>
        <end position="610"/>
    </location>
</feature>
<proteinExistence type="predicted"/>
<dbReference type="STRING" id="6689.A0A423T0L8"/>
<reference evidence="6 7" key="1">
    <citation type="submission" date="2018-04" db="EMBL/GenBank/DDBJ databases">
        <authorList>
            <person name="Zhang X."/>
            <person name="Yuan J."/>
            <person name="Li F."/>
            <person name="Xiang J."/>
        </authorList>
    </citation>
    <scope>NUCLEOTIDE SEQUENCE [LARGE SCALE GENOMIC DNA]</scope>
    <source>
        <tissue evidence="6">Muscle</tissue>
    </source>
</reference>
<evidence type="ECO:0000256" key="1">
    <source>
        <dbReference type="ARBA" id="ARBA00004316"/>
    </source>
</evidence>
<comment type="subcellular location">
    <subcellularLocation>
        <location evidence="1">Cell projection</location>
    </subcellularLocation>
</comment>
<dbReference type="OrthoDB" id="10029564at2759"/>
<organism evidence="6 7">
    <name type="scientific">Penaeus vannamei</name>
    <name type="common">Whiteleg shrimp</name>
    <name type="synonym">Litopenaeus vannamei</name>
    <dbReference type="NCBI Taxonomy" id="6689"/>
    <lineage>
        <taxon>Eukaryota</taxon>
        <taxon>Metazoa</taxon>
        <taxon>Ecdysozoa</taxon>
        <taxon>Arthropoda</taxon>
        <taxon>Crustacea</taxon>
        <taxon>Multicrustacea</taxon>
        <taxon>Malacostraca</taxon>
        <taxon>Eumalacostraca</taxon>
        <taxon>Eucarida</taxon>
        <taxon>Decapoda</taxon>
        <taxon>Dendrobranchiata</taxon>
        <taxon>Penaeoidea</taxon>
        <taxon>Penaeidae</taxon>
        <taxon>Penaeus</taxon>
    </lineage>
</organism>
<dbReference type="EMBL" id="QCYY01002481">
    <property type="protein sequence ID" value="ROT70042.1"/>
    <property type="molecule type" value="Genomic_DNA"/>
</dbReference>
<feature type="domain" description="PDZ" evidence="5">
    <location>
        <begin position="632"/>
        <end position="700"/>
    </location>
</feature>
<evidence type="ECO:0000256" key="4">
    <source>
        <dbReference type="SAM" id="MobiDB-lite"/>
    </source>
</evidence>
<dbReference type="InterPro" id="IPR001478">
    <property type="entry name" value="PDZ"/>
</dbReference>
<evidence type="ECO:0000256" key="3">
    <source>
        <dbReference type="ARBA" id="ARBA00023273"/>
    </source>
</evidence>
<protein>
    <recommendedName>
        <fullName evidence="5">PDZ domain-containing protein</fullName>
    </recommendedName>
</protein>
<dbReference type="InterPro" id="IPR051844">
    <property type="entry name" value="USH2_Complex_Protein"/>
</dbReference>
<dbReference type="SMART" id="SM00228">
    <property type="entry name" value="PDZ"/>
    <property type="match status" value="1"/>
</dbReference>
<feature type="compositionally biased region" description="Basic and acidic residues" evidence="4">
    <location>
        <begin position="517"/>
        <end position="526"/>
    </location>
</feature>
<dbReference type="AlphaFoldDB" id="A0A423T0L8"/>
<comment type="caution">
    <text evidence="6">The sequence shown here is derived from an EMBL/GenBank/DDBJ whole genome shotgun (WGS) entry which is preliminary data.</text>
</comment>